<proteinExistence type="predicted"/>
<sequence length="88" mass="10070">MERSSGLENFILPLPWPPMDFLVSPQTTFNSHLYSTDKPTQDYSSLSLYKATYCSLFLYHFRCNVFNPSARSPIQGHVTKAQLFSISC</sequence>
<dbReference type="EMBL" id="WNYA01000004">
    <property type="protein sequence ID" value="KAG8576967.1"/>
    <property type="molecule type" value="Genomic_DNA"/>
</dbReference>
<evidence type="ECO:0000313" key="2">
    <source>
        <dbReference type="Proteomes" id="UP000824782"/>
    </source>
</evidence>
<organism evidence="1 2">
    <name type="scientific">Engystomops pustulosus</name>
    <name type="common">Tungara frog</name>
    <name type="synonym">Physalaemus pustulosus</name>
    <dbReference type="NCBI Taxonomy" id="76066"/>
    <lineage>
        <taxon>Eukaryota</taxon>
        <taxon>Metazoa</taxon>
        <taxon>Chordata</taxon>
        <taxon>Craniata</taxon>
        <taxon>Vertebrata</taxon>
        <taxon>Euteleostomi</taxon>
        <taxon>Amphibia</taxon>
        <taxon>Batrachia</taxon>
        <taxon>Anura</taxon>
        <taxon>Neobatrachia</taxon>
        <taxon>Hyloidea</taxon>
        <taxon>Leptodactylidae</taxon>
        <taxon>Leiuperinae</taxon>
        <taxon>Engystomops</taxon>
    </lineage>
</organism>
<comment type="caution">
    <text evidence="1">The sequence shown here is derived from an EMBL/GenBank/DDBJ whole genome shotgun (WGS) entry which is preliminary data.</text>
</comment>
<dbReference type="Proteomes" id="UP000824782">
    <property type="component" value="Unassembled WGS sequence"/>
</dbReference>
<accession>A0AAV7BXF6</accession>
<reference evidence="1" key="1">
    <citation type="thesis" date="2020" institute="ProQuest LLC" country="789 East Eisenhower Parkway, Ann Arbor, MI, USA">
        <title>Comparative Genomics and Chromosome Evolution.</title>
        <authorList>
            <person name="Mudd A.B."/>
        </authorList>
    </citation>
    <scope>NUCLEOTIDE SEQUENCE</scope>
    <source>
        <strain evidence="1">237g6f4</strain>
        <tissue evidence="1">Blood</tissue>
    </source>
</reference>
<evidence type="ECO:0000313" key="1">
    <source>
        <dbReference type="EMBL" id="KAG8576967.1"/>
    </source>
</evidence>
<name>A0AAV7BXF6_ENGPU</name>
<gene>
    <name evidence="1" type="ORF">GDO81_010034</name>
</gene>
<protein>
    <submittedName>
        <fullName evidence="1">Uncharacterized protein</fullName>
    </submittedName>
</protein>
<dbReference type="AlphaFoldDB" id="A0AAV7BXF6"/>
<keyword evidence="2" id="KW-1185">Reference proteome</keyword>